<dbReference type="Proteomes" id="UP000467124">
    <property type="component" value="Unassembled WGS sequence"/>
</dbReference>
<evidence type="ECO:0000313" key="1">
    <source>
        <dbReference type="EMBL" id="MYR34854.1"/>
    </source>
</evidence>
<gene>
    <name evidence="1" type="ORF">GTW20_22000</name>
</gene>
<comment type="caution">
    <text evidence="1">The sequence shown here is derived from an EMBL/GenBank/DDBJ whole genome shotgun (WGS) entry which is preliminary data.</text>
</comment>
<dbReference type="Gene3D" id="1.10.285.10">
    <property type="entry name" value="Glutamate Dehydrogenase, chain A, domain 3"/>
    <property type="match status" value="1"/>
</dbReference>
<name>A0A7K2IYE9_9ACTN</name>
<accession>A0A7K2IYE9</accession>
<evidence type="ECO:0000313" key="2">
    <source>
        <dbReference type="Proteomes" id="UP000467124"/>
    </source>
</evidence>
<sequence>MAAERGRRALRRPGDYVPGVDVAGIERVGDAMLAQGLVQGERARPLKGCRFLRCPRPHP</sequence>
<proteinExistence type="predicted"/>
<dbReference type="EMBL" id="WWHY01000001">
    <property type="protein sequence ID" value="MYR34854.1"/>
    <property type="molecule type" value="Genomic_DNA"/>
</dbReference>
<reference evidence="1 2" key="1">
    <citation type="journal article" date="2019" name="Nat. Commun.">
        <title>The antimicrobial potential of Streptomyces from insect microbiomes.</title>
        <authorList>
            <person name="Chevrette M.G."/>
            <person name="Carlson C.M."/>
            <person name="Ortega H.E."/>
            <person name="Thomas C."/>
            <person name="Ananiev G.E."/>
            <person name="Barns K.J."/>
            <person name="Book A.J."/>
            <person name="Cagnazzo J."/>
            <person name="Carlos C."/>
            <person name="Flanigan W."/>
            <person name="Grubbs K.J."/>
            <person name="Horn H.A."/>
            <person name="Hoffmann F.M."/>
            <person name="Klassen J.L."/>
            <person name="Knack J.J."/>
            <person name="Lewin G.R."/>
            <person name="McDonald B.R."/>
            <person name="Muller L."/>
            <person name="Melo W.G.P."/>
            <person name="Pinto-Tomas A.A."/>
            <person name="Schmitz A."/>
            <person name="Wendt-Pienkowski E."/>
            <person name="Wildman S."/>
            <person name="Zhao M."/>
            <person name="Zhang F."/>
            <person name="Bugni T.S."/>
            <person name="Andes D.R."/>
            <person name="Pupo M.T."/>
            <person name="Currie C.R."/>
        </authorList>
    </citation>
    <scope>NUCLEOTIDE SEQUENCE [LARGE SCALE GENOMIC DNA]</scope>
    <source>
        <strain evidence="1 2">SID5840</strain>
    </source>
</reference>
<dbReference type="AlphaFoldDB" id="A0A7K2IYE9"/>
<organism evidence="1 2">
    <name type="scientific">Nocardiopsis alba</name>
    <dbReference type="NCBI Taxonomy" id="53437"/>
    <lineage>
        <taxon>Bacteria</taxon>
        <taxon>Bacillati</taxon>
        <taxon>Actinomycetota</taxon>
        <taxon>Actinomycetes</taxon>
        <taxon>Streptosporangiales</taxon>
        <taxon>Nocardiopsidaceae</taxon>
        <taxon>Nocardiopsis</taxon>
    </lineage>
</organism>
<protein>
    <submittedName>
        <fullName evidence="1">Uncharacterized protein</fullName>
    </submittedName>
</protein>